<dbReference type="EMBL" id="BRXS01000004">
    <property type="protein sequence ID" value="GLC26095.1"/>
    <property type="molecule type" value="Genomic_DNA"/>
</dbReference>
<name>A0AA37V1F2_9BACT</name>
<feature type="signal peptide" evidence="1">
    <location>
        <begin position="1"/>
        <end position="20"/>
    </location>
</feature>
<feature type="chain" id="PRO_5041363949" description="Autotransporter domain-containing protein" evidence="1">
    <location>
        <begin position="21"/>
        <end position="428"/>
    </location>
</feature>
<evidence type="ECO:0000313" key="3">
    <source>
        <dbReference type="Proteomes" id="UP001161325"/>
    </source>
</evidence>
<keyword evidence="3" id="KW-1185">Reference proteome</keyword>
<keyword evidence="1" id="KW-0732">Signal</keyword>
<evidence type="ECO:0000256" key="1">
    <source>
        <dbReference type="SAM" id="SignalP"/>
    </source>
</evidence>
<reference evidence="2" key="1">
    <citation type="submission" date="2022-08" db="EMBL/GenBank/DDBJ databases">
        <title>Draft genome sequencing of Roseisolibacter agri AW1220.</title>
        <authorList>
            <person name="Tobiishi Y."/>
            <person name="Tonouchi A."/>
        </authorList>
    </citation>
    <scope>NUCLEOTIDE SEQUENCE</scope>
    <source>
        <strain evidence="2">AW1220</strain>
    </source>
</reference>
<dbReference type="Proteomes" id="UP001161325">
    <property type="component" value="Unassembled WGS sequence"/>
</dbReference>
<evidence type="ECO:0000313" key="2">
    <source>
        <dbReference type="EMBL" id="GLC26095.1"/>
    </source>
</evidence>
<comment type="caution">
    <text evidence="2">The sequence shown here is derived from an EMBL/GenBank/DDBJ whole genome shotgun (WGS) entry which is preliminary data.</text>
</comment>
<accession>A0AA37V1F2</accession>
<organism evidence="2 3">
    <name type="scientific">Roseisolibacter agri</name>
    <dbReference type="NCBI Taxonomy" id="2014610"/>
    <lineage>
        <taxon>Bacteria</taxon>
        <taxon>Pseudomonadati</taxon>
        <taxon>Gemmatimonadota</taxon>
        <taxon>Gemmatimonadia</taxon>
        <taxon>Gemmatimonadales</taxon>
        <taxon>Gemmatimonadaceae</taxon>
        <taxon>Roseisolibacter</taxon>
    </lineage>
</organism>
<evidence type="ECO:0008006" key="4">
    <source>
        <dbReference type="Google" id="ProtNLM"/>
    </source>
</evidence>
<gene>
    <name evidence="2" type="ORF">rosag_26080</name>
</gene>
<dbReference type="RefSeq" id="WP_284350563.1">
    <property type="nucleotide sequence ID" value="NZ_BRXS01000004.1"/>
</dbReference>
<sequence>MRRGLALVAALVFVAEPGSAQTLSQRVQDLFRFGSCGQPLCLTLTGSLAIHGSHFTGAAVQANENLLGFLTGAIGATLGSIPISSTTSGATFRFVEGAPVSTATSAGPIFAERAQTLGRGRMLLGVNTTRLAFDRVRGTDLEDLSFNFSHQDVQQPGLGDVAGEYDYINVQPSLKLTLLSSAVFATYGLTDRVDVGVAIPVVHASLDGSSTATIRNVNGTLSGSHSFGAEVGGGNTATARADGSKTGIGDVAIRAKANLSQTDRMGLAILGDARLPTGDADNFTGTGEFALRALGIVSGRFGAFSPHANGGFALRSGDQQTNAVLFTAGFDQLLSPRATLAIDAITEWQMGDSKLTLPRTIQFAGANASTLPATDIPDRKDNIINLSAGAKFTFSGATIIINGILPLGDGGMQSKTGMYTLGVERTFR</sequence>
<proteinExistence type="predicted"/>
<protein>
    <recommendedName>
        <fullName evidence="4">Autotransporter domain-containing protein</fullName>
    </recommendedName>
</protein>
<dbReference type="AlphaFoldDB" id="A0AA37V1F2"/>